<dbReference type="STRING" id="694429.Pyrfu_0056"/>
<dbReference type="EMBL" id="CP002838">
    <property type="protein sequence ID" value="AEM37928.1"/>
    <property type="molecule type" value="Genomic_DNA"/>
</dbReference>
<dbReference type="eggNOG" id="arCOG04164">
    <property type="taxonomic scope" value="Archaea"/>
</dbReference>
<keyword evidence="2" id="KW-1185">Reference proteome</keyword>
<gene>
    <name evidence="1" type="ordered locus">Pyrfu_0056</name>
</gene>
<dbReference type="InterPro" id="IPR010581">
    <property type="entry name" value="DUF1152"/>
</dbReference>
<dbReference type="Proteomes" id="UP000001037">
    <property type="component" value="Chromosome"/>
</dbReference>
<dbReference type="InParanoid" id="G0EE12"/>
<proteinExistence type="predicted"/>
<name>G0EE12_PYRF1</name>
<dbReference type="Pfam" id="PF06626">
    <property type="entry name" value="DUF1152"/>
    <property type="match status" value="1"/>
</dbReference>
<evidence type="ECO:0008006" key="3">
    <source>
        <dbReference type="Google" id="ProtNLM"/>
    </source>
</evidence>
<dbReference type="HOGENOM" id="CLU_069296_0_0_2"/>
<dbReference type="AlphaFoldDB" id="G0EE12"/>
<sequence>MVIEEVFGFKPRSVIVLAVGGGGDIASAMLNTLWLQKYGVRSQLAAIAWERFVIDPCPGPLRLEDFAGPTSRLSLHLLEVRGGCWVVRSLCGGNVFIPQVCRLARIASVPIYVVDVWGGSRGIAEALRHLASLTGAEAILAVDVGGDVLAEGVEDTLWSPLADAVGLAGSVESGLPVVAAVQSPGSDGELRLDEILERLGDIAAAGGLRAARLVSFDEALVLEEIVREGFVTEAGLAQLMARRGVRGVFKLRGGTRRVDLTVLQALVFYMDGEILYKLSPLARRVSGTWSLQEARARLNEACVFTELDLEEGLWREKMRGLEPNPARVRAGGRRALRLRCVAER</sequence>
<evidence type="ECO:0000313" key="2">
    <source>
        <dbReference type="Proteomes" id="UP000001037"/>
    </source>
</evidence>
<accession>G0EE12</accession>
<organism evidence="1 2">
    <name type="scientific">Pyrolobus fumarii (strain DSM 11204 / 1A)</name>
    <dbReference type="NCBI Taxonomy" id="694429"/>
    <lineage>
        <taxon>Archaea</taxon>
        <taxon>Thermoproteota</taxon>
        <taxon>Thermoprotei</taxon>
        <taxon>Desulfurococcales</taxon>
        <taxon>Pyrodictiaceae</taxon>
        <taxon>Pyrolobus</taxon>
    </lineage>
</organism>
<evidence type="ECO:0000313" key="1">
    <source>
        <dbReference type="EMBL" id="AEM37928.1"/>
    </source>
</evidence>
<dbReference type="KEGG" id="pfm:Pyrfu_0056"/>
<protein>
    <recommendedName>
        <fullName evidence="3">DUF1152 domain-containing protein</fullName>
    </recommendedName>
</protein>
<reference evidence="1 2" key="1">
    <citation type="journal article" date="2011" name="Stand. Genomic Sci.">
        <title>Complete genome sequence of the hyperthermophilic chemolithoautotroph Pyrolobus fumarii type strain (1A).</title>
        <authorList>
            <person name="Anderson I."/>
            <person name="Goker M."/>
            <person name="Nolan M."/>
            <person name="Lucas S."/>
            <person name="Hammon N."/>
            <person name="Deshpande S."/>
            <person name="Cheng J.F."/>
            <person name="Tapia R."/>
            <person name="Han C."/>
            <person name="Goodwin L."/>
            <person name="Pitluck S."/>
            <person name="Huntemann M."/>
            <person name="Liolios K."/>
            <person name="Ivanova N."/>
            <person name="Pagani I."/>
            <person name="Mavromatis K."/>
            <person name="Ovchinikova G."/>
            <person name="Pati A."/>
            <person name="Chen A."/>
            <person name="Palaniappan K."/>
            <person name="Land M."/>
            <person name="Hauser L."/>
            <person name="Brambilla E.M."/>
            <person name="Huber H."/>
            <person name="Yasawong M."/>
            <person name="Rohde M."/>
            <person name="Spring S."/>
            <person name="Abt B."/>
            <person name="Sikorski J."/>
            <person name="Wirth R."/>
            <person name="Detter J.C."/>
            <person name="Woyke T."/>
            <person name="Bristow J."/>
            <person name="Eisen J.A."/>
            <person name="Markowitz V."/>
            <person name="Hugenholtz P."/>
            <person name="Kyrpides N.C."/>
            <person name="Klenk H.P."/>
            <person name="Lapidus A."/>
        </authorList>
    </citation>
    <scope>NUCLEOTIDE SEQUENCE [LARGE SCALE GENOMIC DNA]</scope>
    <source>
        <strain evidence="2">DSM 11204 / 1A</strain>
    </source>
</reference>